<organism evidence="1">
    <name type="scientific">marine sediment metagenome</name>
    <dbReference type="NCBI Taxonomy" id="412755"/>
    <lineage>
        <taxon>unclassified sequences</taxon>
        <taxon>metagenomes</taxon>
        <taxon>ecological metagenomes</taxon>
    </lineage>
</organism>
<protein>
    <submittedName>
        <fullName evidence="1">Uncharacterized protein</fullName>
    </submittedName>
</protein>
<evidence type="ECO:0000313" key="1">
    <source>
        <dbReference type="EMBL" id="GAG19969.1"/>
    </source>
</evidence>
<accession>X0VNP1</accession>
<reference evidence="1" key="1">
    <citation type="journal article" date="2014" name="Front. Microbiol.">
        <title>High frequency of phylogenetically diverse reductive dehalogenase-homologous genes in deep subseafloor sedimentary metagenomes.</title>
        <authorList>
            <person name="Kawai M."/>
            <person name="Futagami T."/>
            <person name="Toyoda A."/>
            <person name="Takaki Y."/>
            <person name="Nishi S."/>
            <person name="Hori S."/>
            <person name="Arai W."/>
            <person name="Tsubouchi T."/>
            <person name="Morono Y."/>
            <person name="Uchiyama I."/>
            <person name="Ito T."/>
            <person name="Fujiyama A."/>
            <person name="Inagaki F."/>
            <person name="Takami H."/>
        </authorList>
    </citation>
    <scope>NUCLEOTIDE SEQUENCE</scope>
    <source>
        <strain evidence="1">Expedition CK06-06</strain>
    </source>
</reference>
<proteinExistence type="predicted"/>
<feature type="non-terminal residue" evidence="1">
    <location>
        <position position="1"/>
    </location>
</feature>
<comment type="caution">
    <text evidence="1">The sequence shown here is derived from an EMBL/GenBank/DDBJ whole genome shotgun (WGS) entry which is preliminary data.</text>
</comment>
<name>X0VNP1_9ZZZZ</name>
<dbReference type="EMBL" id="BARS01036879">
    <property type="protein sequence ID" value="GAG19969.1"/>
    <property type="molecule type" value="Genomic_DNA"/>
</dbReference>
<gene>
    <name evidence="1" type="ORF">S01H1_56624</name>
</gene>
<sequence>VITEQNRLSRFFSQFILTDASFTNMEGRTAGFVHKTDAIDFMKRILDYNLPPGTRIALFKVVLSNDLMAGEYGTVYNEVVARREIEFLEEISMEE</sequence>
<dbReference type="AlphaFoldDB" id="X0VNP1"/>